<evidence type="ECO:0000313" key="1">
    <source>
        <dbReference type="EMBL" id="OAA73146.1"/>
    </source>
</evidence>
<dbReference type="Proteomes" id="UP000076744">
    <property type="component" value="Unassembled WGS sequence"/>
</dbReference>
<evidence type="ECO:0000313" key="2">
    <source>
        <dbReference type="Proteomes" id="UP000076744"/>
    </source>
</evidence>
<dbReference type="RefSeq" id="XP_018708104.1">
    <property type="nucleotide sequence ID" value="XM_018843654.1"/>
</dbReference>
<keyword evidence="2" id="KW-1185">Reference proteome</keyword>
<organism evidence="1 2">
    <name type="scientific">Cordyceps fumosorosea (strain ARSEF 2679)</name>
    <name type="common">Isaria fumosorosea</name>
    <dbReference type="NCBI Taxonomy" id="1081104"/>
    <lineage>
        <taxon>Eukaryota</taxon>
        <taxon>Fungi</taxon>
        <taxon>Dikarya</taxon>
        <taxon>Ascomycota</taxon>
        <taxon>Pezizomycotina</taxon>
        <taxon>Sordariomycetes</taxon>
        <taxon>Hypocreomycetidae</taxon>
        <taxon>Hypocreales</taxon>
        <taxon>Cordycipitaceae</taxon>
        <taxon>Cordyceps</taxon>
    </lineage>
</organism>
<name>A0A168DY37_CORFA</name>
<protein>
    <submittedName>
        <fullName evidence="1">Uncharacterized protein</fullName>
    </submittedName>
</protein>
<reference evidence="1 2" key="1">
    <citation type="journal article" date="2016" name="Genome Biol. Evol.">
        <title>Divergent and convergent evolution of fungal pathogenicity.</title>
        <authorList>
            <person name="Shang Y."/>
            <person name="Xiao G."/>
            <person name="Zheng P."/>
            <person name="Cen K."/>
            <person name="Zhan S."/>
            <person name="Wang C."/>
        </authorList>
    </citation>
    <scope>NUCLEOTIDE SEQUENCE [LARGE SCALE GENOMIC DNA]</scope>
    <source>
        <strain evidence="1 2">ARSEF 2679</strain>
    </source>
</reference>
<comment type="caution">
    <text evidence="1">The sequence shown here is derived from an EMBL/GenBank/DDBJ whole genome shotgun (WGS) entry which is preliminary data.</text>
</comment>
<dbReference type="GeneID" id="30016339"/>
<accession>A0A168DY37</accession>
<gene>
    <name evidence="1" type="ORF">ISF_00047</name>
</gene>
<dbReference type="EMBL" id="AZHB01000001">
    <property type="protein sequence ID" value="OAA73146.1"/>
    <property type="molecule type" value="Genomic_DNA"/>
</dbReference>
<dbReference type="AlphaFoldDB" id="A0A168DY37"/>
<sequence>MSASLLIEVGSMVLFDAASNIDPRREAEFVRTWETIAAAGSGRPETVRFKANLELGIFYWTKQRWQAAVNALDAARALRHEDSWPPEAAVIVWHCQRKRDRPVGENQAEDWKND</sequence>
<proteinExistence type="predicted"/>